<feature type="transmembrane region" description="Helical" evidence="1">
    <location>
        <begin position="12"/>
        <end position="35"/>
    </location>
</feature>
<dbReference type="Gene3D" id="3.40.50.720">
    <property type="entry name" value="NAD(P)-binding Rossmann-like Domain"/>
    <property type="match status" value="1"/>
</dbReference>
<keyword evidence="1" id="KW-0472">Membrane</keyword>
<feature type="domain" description="NAD-dependent epimerase/dehydratase" evidence="2">
    <location>
        <begin position="17"/>
        <end position="263"/>
    </location>
</feature>
<evidence type="ECO:0000256" key="1">
    <source>
        <dbReference type="SAM" id="Phobius"/>
    </source>
</evidence>
<dbReference type="Pfam" id="PF01370">
    <property type="entry name" value="Epimerase"/>
    <property type="match status" value="1"/>
</dbReference>
<name>A0A832YYN6_9CREN</name>
<dbReference type="Proteomes" id="UP000605805">
    <property type="component" value="Unassembled WGS sequence"/>
</dbReference>
<dbReference type="InterPro" id="IPR050177">
    <property type="entry name" value="Lipid_A_modif_metabolic_enz"/>
</dbReference>
<dbReference type="AlphaFoldDB" id="A0A832YYN6"/>
<dbReference type="PANTHER" id="PTHR43245:SF13">
    <property type="entry name" value="UDP-D-APIOSE_UDP-D-XYLOSE SYNTHASE 2"/>
    <property type="match status" value="1"/>
</dbReference>
<proteinExistence type="predicted"/>
<evidence type="ECO:0000313" key="4">
    <source>
        <dbReference type="Proteomes" id="UP000605805"/>
    </source>
</evidence>
<comment type="caution">
    <text evidence="3">The sequence shown here is derived from an EMBL/GenBank/DDBJ whole genome shotgun (WGS) entry which is preliminary data.</text>
</comment>
<keyword evidence="1" id="KW-1133">Transmembrane helix</keyword>
<dbReference type="Gene3D" id="3.90.25.10">
    <property type="entry name" value="UDP-galactose 4-epimerase, domain 1"/>
    <property type="match status" value="1"/>
</dbReference>
<sequence>MTYSWALTWLIYMAKCVVITGGAGFIGSATLEVLLRERSRLGVEMIVVVDNLYSGRLENIEHMLHVEGVKFVNIDVSRASDVEKLLQLVKEFRNEVGILHLAAMVSVDEVYRFPSRAVEVNVVGTINIAEMGRRVDAQRIVYASSVAVYGEPKYLPIDEEHELKPVNLYGLTKLMGEEILWRYFEDYGISVIALRYFNVYGPRMRFGPYASVVHKFIEALLRGSVPTIYGDGEQTRDFVYVYDVAEANLRALESRYVGPVNIGSGVEISINRLYSIVCRAVGTCPEPRRAPPRKHDVRRSRASIERAKSVLGWMPRIGIEEGIALTVEWYRKSLAEKQR</sequence>
<keyword evidence="1" id="KW-0812">Transmembrane</keyword>
<dbReference type="PANTHER" id="PTHR43245">
    <property type="entry name" value="BIFUNCTIONAL POLYMYXIN RESISTANCE PROTEIN ARNA"/>
    <property type="match status" value="1"/>
</dbReference>
<dbReference type="InterPro" id="IPR001509">
    <property type="entry name" value="Epimerase_deHydtase"/>
</dbReference>
<evidence type="ECO:0000259" key="2">
    <source>
        <dbReference type="Pfam" id="PF01370"/>
    </source>
</evidence>
<evidence type="ECO:0000313" key="3">
    <source>
        <dbReference type="EMBL" id="HIP57568.1"/>
    </source>
</evidence>
<reference evidence="3" key="1">
    <citation type="journal article" date="2020" name="ISME J.">
        <title>Gammaproteobacteria mediating utilization of methyl-, sulfur- and petroleum organic compounds in deep ocean hydrothermal plumes.</title>
        <authorList>
            <person name="Zhou Z."/>
            <person name="Liu Y."/>
            <person name="Pan J."/>
            <person name="Cron B.R."/>
            <person name="Toner B.M."/>
            <person name="Anantharaman K."/>
            <person name="Breier J.A."/>
            <person name="Dick G.J."/>
            <person name="Li M."/>
        </authorList>
    </citation>
    <scope>NUCLEOTIDE SEQUENCE</scope>
    <source>
        <strain evidence="3">SZUA-1435</strain>
    </source>
</reference>
<organism evidence="3 4">
    <name type="scientific">Ignisphaera aggregans</name>
    <dbReference type="NCBI Taxonomy" id="334771"/>
    <lineage>
        <taxon>Archaea</taxon>
        <taxon>Thermoproteota</taxon>
        <taxon>Thermoprotei</taxon>
        <taxon>Desulfurococcales</taxon>
        <taxon>Desulfurococcaceae</taxon>
        <taxon>Ignisphaera</taxon>
    </lineage>
</organism>
<dbReference type="SUPFAM" id="SSF51735">
    <property type="entry name" value="NAD(P)-binding Rossmann-fold domains"/>
    <property type="match status" value="1"/>
</dbReference>
<dbReference type="InterPro" id="IPR036291">
    <property type="entry name" value="NAD(P)-bd_dom_sf"/>
</dbReference>
<dbReference type="EMBL" id="DQTV01000119">
    <property type="protein sequence ID" value="HIP57568.1"/>
    <property type="molecule type" value="Genomic_DNA"/>
</dbReference>
<gene>
    <name evidence="3" type="ORF">EYH02_05865</name>
</gene>
<accession>A0A832YYN6</accession>
<protein>
    <submittedName>
        <fullName evidence="3">NAD-dependent epimerase/dehydratase family protein</fullName>
    </submittedName>
</protein>